<keyword evidence="1" id="KW-0812">Transmembrane</keyword>
<feature type="transmembrane region" description="Helical" evidence="1">
    <location>
        <begin position="46"/>
        <end position="70"/>
    </location>
</feature>
<organism evidence="2 3">
    <name type="scientific">Parerythrobacter lacustris</name>
    <dbReference type="NCBI Taxonomy" id="2969984"/>
    <lineage>
        <taxon>Bacteria</taxon>
        <taxon>Pseudomonadati</taxon>
        <taxon>Pseudomonadota</taxon>
        <taxon>Alphaproteobacteria</taxon>
        <taxon>Sphingomonadales</taxon>
        <taxon>Erythrobacteraceae</taxon>
        <taxon>Parerythrobacter</taxon>
    </lineage>
</organism>
<dbReference type="Proteomes" id="UP001206067">
    <property type="component" value="Unassembled WGS sequence"/>
</dbReference>
<evidence type="ECO:0008006" key="4">
    <source>
        <dbReference type="Google" id="ProtNLM"/>
    </source>
</evidence>
<keyword evidence="1" id="KW-0472">Membrane</keyword>
<reference evidence="2 3" key="1">
    <citation type="submission" date="2022-08" db="EMBL/GenBank/DDBJ databases">
        <title>Polyphasic taxonomy analysis of Qipengyuania sp.RS5-5.</title>
        <authorList>
            <person name="Xamxidin M."/>
            <person name="Wu M."/>
        </authorList>
    </citation>
    <scope>NUCLEOTIDE SEQUENCE [LARGE SCALE GENOMIC DNA]</scope>
    <source>
        <strain evidence="2 3">RS5-5</strain>
    </source>
</reference>
<sequence length="76" mass="8187">MSFEHFLTFASEAETVGLWGGGLLALALVAGFFERRRLKRNAIDQVGWMPWFAISFVCLIIGAGLIALAIKGMAAG</sequence>
<protein>
    <recommendedName>
        <fullName evidence="4">DUF2788 domain-containing protein</fullName>
    </recommendedName>
</protein>
<evidence type="ECO:0000313" key="2">
    <source>
        <dbReference type="EMBL" id="MCR2835027.1"/>
    </source>
</evidence>
<gene>
    <name evidence="2" type="ORF">NSO95_13845</name>
</gene>
<keyword evidence="1" id="KW-1133">Transmembrane helix</keyword>
<feature type="transmembrane region" description="Helical" evidence="1">
    <location>
        <begin position="16"/>
        <end position="34"/>
    </location>
</feature>
<name>A0ABT1XUU5_9SPHN</name>
<comment type="caution">
    <text evidence="2">The sequence shown here is derived from an EMBL/GenBank/DDBJ whole genome shotgun (WGS) entry which is preliminary data.</text>
</comment>
<proteinExistence type="predicted"/>
<keyword evidence="3" id="KW-1185">Reference proteome</keyword>
<dbReference type="EMBL" id="JANKHH010000007">
    <property type="protein sequence ID" value="MCR2835027.1"/>
    <property type="molecule type" value="Genomic_DNA"/>
</dbReference>
<accession>A0ABT1XUU5</accession>
<dbReference type="RefSeq" id="WP_257596898.1">
    <property type="nucleotide sequence ID" value="NZ_JANKHH010000007.1"/>
</dbReference>
<evidence type="ECO:0000313" key="3">
    <source>
        <dbReference type="Proteomes" id="UP001206067"/>
    </source>
</evidence>
<evidence type="ECO:0000256" key="1">
    <source>
        <dbReference type="SAM" id="Phobius"/>
    </source>
</evidence>